<organism evidence="1 2">
    <name type="scientific">Candidatus Clostridium eludens</name>
    <dbReference type="NCBI Taxonomy" id="3381663"/>
    <lineage>
        <taxon>Bacteria</taxon>
        <taxon>Bacillati</taxon>
        <taxon>Bacillota</taxon>
        <taxon>Clostridia</taxon>
        <taxon>Eubacteriales</taxon>
        <taxon>Clostridiaceae</taxon>
        <taxon>Clostridium</taxon>
    </lineage>
</organism>
<name>A0ABW8SFH6_9CLOT</name>
<dbReference type="EMBL" id="JBJHZX010000004">
    <property type="protein sequence ID" value="MFL0194720.1"/>
    <property type="molecule type" value="Genomic_DNA"/>
</dbReference>
<gene>
    <name evidence="1" type="ORF">ACJDU8_03905</name>
</gene>
<comment type="caution">
    <text evidence="1">The sequence shown here is derived from an EMBL/GenBank/DDBJ whole genome shotgun (WGS) entry which is preliminary data.</text>
</comment>
<reference evidence="1 2" key="1">
    <citation type="submission" date="2024-11" db="EMBL/GenBank/DDBJ databases">
        <authorList>
            <person name="Heng Y.C."/>
            <person name="Lim A.C.H."/>
            <person name="Lee J.K.Y."/>
            <person name="Kittelmann S."/>
        </authorList>
    </citation>
    <scope>NUCLEOTIDE SEQUENCE [LARGE SCALE GENOMIC DNA]</scope>
    <source>
        <strain evidence="1 2">WILCCON 0269</strain>
    </source>
</reference>
<evidence type="ECO:0000313" key="2">
    <source>
        <dbReference type="Proteomes" id="UP001623660"/>
    </source>
</evidence>
<dbReference type="Proteomes" id="UP001623660">
    <property type="component" value="Unassembled WGS sequence"/>
</dbReference>
<accession>A0ABW8SFH6</accession>
<evidence type="ECO:0000313" key="1">
    <source>
        <dbReference type="EMBL" id="MFL0194720.1"/>
    </source>
</evidence>
<proteinExistence type="predicted"/>
<keyword evidence="2" id="KW-1185">Reference proteome</keyword>
<sequence length="40" mass="4827">MKDIKKFKITMEVIEECLEECLENDNIYKNKKKSNFVSSR</sequence>
<protein>
    <submittedName>
        <fullName evidence="1">Uncharacterized protein</fullName>
    </submittedName>
</protein>
<dbReference type="RefSeq" id="WP_406790844.1">
    <property type="nucleotide sequence ID" value="NZ_JBJHZX010000004.1"/>
</dbReference>